<keyword evidence="2" id="KW-1185">Reference proteome</keyword>
<gene>
    <name evidence="1" type="ORF">ACOLOM_LOCUS7704</name>
</gene>
<protein>
    <submittedName>
        <fullName evidence="1">7891_t:CDS:1</fullName>
    </submittedName>
</protein>
<dbReference type="Proteomes" id="UP000789525">
    <property type="component" value="Unassembled WGS sequence"/>
</dbReference>
<feature type="non-terminal residue" evidence="1">
    <location>
        <position position="1"/>
    </location>
</feature>
<accession>A0ACA9N753</accession>
<comment type="caution">
    <text evidence="1">The sequence shown here is derived from an EMBL/GenBank/DDBJ whole genome shotgun (WGS) entry which is preliminary data.</text>
</comment>
<proteinExistence type="predicted"/>
<name>A0ACA9N753_9GLOM</name>
<evidence type="ECO:0000313" key="1">
    <source>
        <dbReference type="EMBL" id="CAG8633224.1"/>
    </source>
</evidence>
<organism evidence="1 2">
    <name type="scientific">Acaulospora colombiana</name>
    <dbReference type="NCBI Taxonomy" id="27376"/>
    <lineage>
        <taxon>Eukaryota</taxon>
        <taxon>Fungi</taxon>
        <taxon>Fungi incertae sedis</taxon>
        <taxon>Mucoromycota</taxon>
        <taxon>Glomeromycotina</taxon>
        <taxon>Glomeromycetes</taxon>
        <taxon>Diversisporales</taxon>
        <taxon>Acaulosporaceae</taxon>
        <taxon>Acaulospora</taxon>
    </lineage>
</organism>
<evidence type="ECO:0000313" key="2">
    <source>
        <dbReference type="Proteomes" id="UP000789525"/>
    </source>
</evidence>
<sequence length="62" mass="7114">ITDIDFSQTESSNIEKLNKCINKPFESMDALLSVTSPKYVEKFNQVLFERLLTLEKSQDETG</sequence>
<reference evidence="1" key="1">
    <citation type="submission" date="2021-06" db="EMBL/GenBank/DDBJ databases">
        <authorList>
            <person name="Kallberg Y."/>
            <person name="Tangrot J."/>
            <person name="Rosling A."/>
        </authorList>
    </citation>
    <scope>NUCLEOTIDE SEQUENCE</scope>
    <source>
        <strain evidence="1">CL356</strain>
    </source>
</reference>
<dbReference type="EMBL" id="CAJVPT010018301">
    <property type="protein sequence ID" value="CAG8633224.1"/>
    <property type="molecule type" value="Genomic_DNA"/>
</dbReference>